<reference evidence="3 4" key="1">
    <citation type="journal article" date="2024" name="Nat. Commun.">
        <title>Phylogenomics reveals the evolutionary origins of lichenization in chlorophyte algae.</title>
        <authorList>
            <person name="Puginier C."/>
            <person name="Libourel C."/>
            <person name="Otte J."/>
            <person name="Skaloud P."/>
            <person name="Haon M."/>
            <person name="Grisel S."/>
            <person name="Petersen M."/>
            <person name="Berrin J.G."/>
            <person name="Delaux P.M."/>
            <person name="Dal Grande F."/>
            <person name="Keller J."/>
        </authorList>
    </citation>
    <scope>NUCLEOTIDE SEQUENCE [LARGE SCALE GENOMIC DNA]</scope>
    <source>
        <strain evidence="3 4">SAG 2523</strain>
    </source>
</reference>
<keyword evidence="4" id="KW-1185">Reference proteome</keyword>
<accession>A0AAW1RR49</accession>
<evidence type="ECO:0000259" key="2">
    <source>
        <dbReference type="Pfam" id="PF00005"/>
    </source>
</evidence>
<dbReference type="AlphaFoldDB" id="A0AAW1RR49"/>
<dbReference type="GO" id="GO:0005524">
    <property type="term" value="F:ATP binding"/>
    <property type="evidence" value="ECO:0007669"/>
    <property type="project" value="InterPro"/>
</dbReference>
<dbReference type="GO" id="GO:0055085">
    <property type="term" value="P:transmembrane transport"/>
    <property type="evidence" value="ECO:0007669"/>
    <property type="project" value="InterPro"/>
</dbReference>
<keyword evidence="1" id="KW-0813">Transport</keyword>
<name>A0AAW1RR49_9CHLO</name>
<sequence>MTALSRPCLQQLAPSRATQRGRASLTKPRHLRSVVLASTTQALAIEADRLSVSFKGSSGHKQVLKRASLQNPDHQLVLPTVAADVAFGLGRLRLAADDVNRRVQQALRAVSMEDFADRPVHTLSGGQKQRAAIAGVLAQDPKVLLLDELTTFLDDDDREGVIRAVKGLHLRTKQVLQQHRAMPTSRVLVPTAQ</sequence>
<feature type="domain" description="ABC transporter" evidence="2">
    <location>
        <begin position="80"/>
        <end position="150"/>
    </location>
</feature>
<dbReference type="GO" id="GO:0009941">
    <property type="term" value="C:chloroplast envelope"/>
    <property type="evidence" value="ECO:0007669"/>
    <property type="project" value="TreeGrafter"/>
</dbReference>
<comment type="caution">
    <text evidence="3">The sequence shown here is derived from an EMBL/GenBank/DDBJ whole genome shotgun (WGS) entry which is preliminary data.</text>
</comment>
<dbReference type="InterPro" id="IPR003439">
    <property type="entry name" value="ABC_transporter-like_ATP-bd"/>
</dbReference>
<dbReference type="PANTHER" id="PTHR43514:SF4">
    <property type="entry name" value="ABC TRANSPORTER I FAMILY MEMBER 10"/>
    <property type="match status" value="1"/>
</dbReference>
<dbReference type="CDD" id="cd03225">
    <property type="entry name" value="ABC_cobalt_CbiO_domain1"/>
    <property type="match status" value="1"/>
</dbReference>
<dbReference type="SUPFAM" id="SSF52540">
    <property type="entry name" value="P-loop containing nucleoside triphosphate hydrolases"/>
    <property type="match status" value="1"/>
</dbReference>
<proteinExistence type="predicted"/>
<dbReference type="InterPro" id="IPR027417">
    <property type="entry name" value="P-loop_NTPase"/>
</dbReference>
<dbReference type="GO" id="GO:0016020">
    <property type="term" value="C:membrane"/>
    <property type="evidence" value="ECO:0007669"/>
    <property type="project" value="InterPro"/>
</dbReference>
<dbReference type="Pfam" id="PF00005">
    <property type="entry name" value="ABC_tran"/>
    <property type="match status" value="1"/>
</dbReference>
<protein>
    <recommendedName>
        <fullName evidence="2">ABC transporter domain-containing protein</fullName>
    </recommendedName>
</protein>
<dbReference type="InterPro" id="IPR050334">
    <property type="entry name" value="Molybdenum_import_ModC"/>
</dbReference>
<evidence type="ECO:0000256" key="1">
    <source>
        <dbReference type="ARBA" id="ARBA00022448"/>
    </source>
</evidence>
<organism evidence="3 4">
    <name type="scientific">Apatococcus fuscideae</name>
    <dbReference type="NCBI Taxonomy" id="2026836"/>
    <lineage>
        <taxon>Eukaryota</taxon>
        <taxon>Viridiplantae</taxon>
        <taxon>Chlorophyta</taxon>
        <taxon>core chlorophytes</taxon>
        <taxon>Trebouxiophyceae</taxon>
        <taxon>Chlorellales</taxon>
        <taxon>Chlorellaceae</taxon>
        <taxon>Apatococcus</taxon>
    </lineage>
</organism>
<gene>
    <name evidence="3" type="ORF">WJX84_011178</name>
</gene>
<dbReference type="Proteomes" id="UP001485043">
    <property type="component" value="Unassembled WGS sequence"/>
</dbReference>
<dbReference type="InterPro" id="IPR015856">
    <property type="entry name" value="ABC_transpr_CbiO/EcfA_su"/>
</dbReference>
<dbReference type="Gene3D" id="3.40.50.300">
    <property type="entry name" value="P-loop containing nucleotide triphosphate hydrolases"/>
    <property type="match status" value="1"/>
</dbReference>
<evidence type="ECO:0000313" key="3">
    <source>
        <dbReference type="EMBL" id="KAK9836050.1"/>
    </source>
</evidence>
<dbReference type="PANTHER" id="PTHR43514">
    <property type="entry name" value="ABC TRANSPORTER I FAMILY MEMBER 10"/>
    <property type="match status" value="1"/>
</dbReference>
<evidence type="ECO:0000313" key="4">
    <source>
        <dbReference type="Proteomes" id="UP001485043"/>
    </source>
</evidence>
<dbReference type="GO" id="GO:0016887">
    <property type="term" value="F:ATP hydrolysis activity"/>
    <property type="evidence" value="ECO:0007669"/>
    <property type="project" value="InterPro"/>
</dbReference>
<dbReference type="EMBL" id="JALJOV010002040">
    <property type="protein sequence ID" value="KAK9836050.1"/>
    <property type="molecule type" value="Genomic_DNA"/>
</dbReference>